<feature type="transmembrane region" description="Helical" evidence="2">
    <location>
        <begin position="209"/>
        <end position="232"/>
    </location>
</feature>
<keyword evidence="4" id="KW-1185">Reference proteome</keyword>
<feature type="transmembrane region" description="Helical" evidence="2">
    <location>
        <begin position="285"/>
        <end position="303"/>
    </location>
</feature>
<gene>
    <name evidence="3" type="ORF">TrRE_jg7157</name>
</gene>
<reference evidence="3" key="1">
    <citation type="submission" date="2022-07" db="EMBL/GenBank/DDBJ databases">
        <title>Genome analysis of Parmales, a sister group of diatoms, reveals the evolutionary specialization of diatoms from phago-mixotrophs to photoautotrophs.</title>
        <authorList>
            <person name="Ban H."/>
            <person name="Sato S."/>
            <person name="Yoshikawa S."/>
            <person name="Kazumasa Y."/>
            <person name="Nakamura Y."/>
            <person name="Ichinomiya M."/>
            <person name="Saitoh K."/>
            <person name="Sato N."/>
            <person name="Blanc-Mathieu R."/>
            <person name="Endo H."/>
            <person name="Kuwata A."/>
            <person name="Ogata H."/>
        </authorList>
    </citation>
    <scope>NUCLEOTIDE SEQUENCE</scope>
</reference>
<dbReference type="AlphaFoldDB" id="A0A9W7C957"/>
<comment type="caution">
    <text evidence="3">The sequence shown here is derived from an EMBL/GenBank/DDBJ whole genome shotgun (WGS) entry which is preliminary data.</text>
</comment>
<evidence type="ECO:0000256" key="2">
    <source>
        <dbReference type="SAM" id="Phobius"/>
    </source>
</evidence>
<feature type="transmembrane region" description="Helical" evidence="2">
    <location>
        <begin position="129"/>
        <end position="158"/>
    </location>
</feature>
<dbReference type="Proteomes" id="UP001165082">
    <property type="component" value="Unassembled WGS sequence"/>
</dbReference>
<accession>A0A9W7C957</accession>
<feature type="region of interest" description="Disordered" evidence="1">
    <location>
        <begin position="21"/>
        <end position="70"/>
    </location>
</feature>
<feature type="compositionally biased region" description="Basic and acidic residues" evidence="1">
    <location>
        <begin position="24"/>
        <end position="67"/>
    </location>
</feature>
<evidence type="ECO:0000313" key="4">
    <source>
        <dbReference type="Proteomes" id="UP001165082"/>
    </source>
</evidence>
<keyword evidence="2" id="KW-0472">Membrane</keyword>
<evidence type="ECO:0000313" key="3">
    <source>
        <dbReference type="EMBL" id="GMI04443.1"/>
    </source>
</evidence>
<dbReference type="EMBL" id="BRXZ01000074">
    <property type="protein sequence ID" value="GMI04443.1"/>
    <property type="molecule type" value="Genomic_DNA"/>
</dbReference>
<evidence type="ECO:0000256" key="1">
    <source>
        <dbReference type="SAM" id="MobiDB-lite"/>
    </source>
</evidence>
<sequence>MPGGFEQPLLLGIRFWTGTSSSSRHVEDAREGTTRRKEMRRSGKREGKDMRGMGDTEEGGRETDKLPGRSSWRKAGSCEVKTECPTYFDCYNVETAMLTEGSPGIGQCNCYWALGKTGDDCMERGGSAWIVFCLFLLDTIGSGYVMLKAFNIIIQLYFCKALDFKKPGNLCLLFILPTTFFLCLYQFGLMMANLNADGGAFFIDVIRRIATAMLILFLQLASLQIAITWITIGGTAGKKNVLFKDYPPNIKTALRVCRSFKYLTVVVIFVFGGLGLAQILRLYTFLQFMAISVFYWFGSNALAKMLTPVKGAMSDEEYDKMCEPATAIKKCGHSSCFLSVIYLILQVGASVFIQSSDQSKGILGICIFECSLFVAIILFNGIVEYCRFGVRKTLAKGKDAGWGGNTTAATTVASSASVAPA</sequence>
<organism evidence="3 4">
    <name type="scientific">Triparma retinervis</name>
    <dbReference type="NCBI Taxonomy" id="2557542"/>
    <lineage>
        <taxon>Eukaryota</taxon>
        <taxon>Sar</taxon>
        <taxon>Stramenopiles</taxon>
        <taxon>Ochrophyta</taxon>
        <taxon>Bolidophyceae</taxon>
        <taxon>Parmales</taxon>
        <taxon>Triparmaceae</taxon>
        <taxon>Triparma</taxon>
    </lineage>
</organism>
<keyword evidence="2" id="KW-0812">Transmembrane</keyword>
<feature type="transmembrane region" description="Helical" evidence="2">
    <location>
        <begin position="336"/>
        <end position="355"/>
    </location>
</feature>
<keyword evidence="2" id="KW-1133">Transmembrane helix</keyword>
<protein>
    <submittedName>
        <fullName evidence="3">Uncharacterized protein</fullName>
    </submittedName>
</protein>
<dbReference type="OrthoDB" id="191316at2759"/>
<feature type="transmembrane region" description="Helical" evidence="2">
    <location>
        <begin position="260"/>
        <end position="279"/>
    </location>
</feature>
<proteinExistence type="predicted"/>
<name>A0A9W7C957_9STRA</name>
<feature type="transmembrane region" description="Helical" evidence="2">
    <location>
        <begin position="361"/>
        <end position="383"/>
    </location>
</feature>
<feature type="transmembrane region" description="Helical" evidence="2">
    <location>
        <begin position="170"/>
        <end position="189"/>
    </location>
</feature>